<dbReference type="RefSeq" id="WP_120063476.1">
    <property type="nucleotide sequence ID" value="NZ_QZWH01000006.1"/>
</dbReference>
<evidence type="ECO:0000313" key="2">
    <source>
        <dbReference type="Proteomes" id="UP000276295"/>
    </source>
</evidence>
<dbReference type="OrthoDB" id="6486731at2"/>
<keyword evidence="2" id="KW-1185">Reference proteome</keyword>
<proteinExistence type="predicted"/>
<dbReference type="EMBL" id="QZWH01000006">
    <property type="protein sequence ID" value="RJT26907.1"/>
    <property type="molecule type" value="Genomic_DNA"/>
</dbReference>
<reference evidence="1 2" key="1">
    <citation type="submission" date="2018-09" db="EMBL/GenBank/DDBJ databases">
        <title>Draft genome sequence of Buttiauxella izardii CCUG 35510T.</title>
        <authorList>
            <person name="Salva-Serra F."/>
            <person name="Marathe N."/>
            <person name="Moore E."/>
            <person name="Stadler-Svensson L."/>
            <person name="Engstrom-Jakobsson H."/>
        </authorList>
    </citation>
    <scope>NUCLEOTIDE SEQUENCE [LARGE SCALE GENOMIC DNA]</scope>
    <source>
        <strain evidence="1 2">CCUG 35510</strain>
    </source>
</reference>
<dbReference type="GO" id="GO:0000166">
    <property type="term" value="F:nucleotide binding"/>
    <property type="evidence" value="ECO:0007669"/>
    <property type="project" value="UniProtKB-KW"/>
</dbReference>
<name>A0A3A5JX46_9ENTR</name>
<dbReference type="AlphaFoldDB" id="A0A3A5JX46"/>
<sequence>MSEAKPQDGSTVTGYRTLSHGEVGKMNQFKEISRQFIRLLREHADATHTETMSPDERFEAMEWIRQADMLMKQACMAACRSVTKPDIDC</sequence>
<comment type="caution">
    <text evidence="1">The sequence shown here is derived from an EMBL/GenBank/DDBJ whole genome shotgun (WGS) entry which is preliminary data.</text>
</comment>
<organism evidence="1 2">
    <name type="scientific">Buttiauxella izardii</name>
    <dbReference type="NCBI Taxonomy" id="82991"/>
    <lineage>
        <taxon>Bacteria</taxon>
        <taxon>Pseudomonadati</taxon>
        <taxon>Pseudomonadota</taxon>
        <taxon>Gammaproteobacteria</taxon>
        <taxon>Enterobacterales</taxon>
        <taxon>Enterobacteriaceae</taxon>
        <taxon>Buttiauxella</taxon>
    </lineage>
</organism>
<protein>
    <submittedName>
        <fullName evidence="1">Uncharacterized protein</fullName>
    </submittedName>
</protein>
<accession>A0A3A5JX46</accession>
<dbReference type="Proteomes" id="UP000276295">
    <property type="component" value="Unassembled WGS sequence"/>
</dbReference>
<gene>
    <name evidence="1" type="ORF">D6029_03730</name>
</gene>
<evidence type="ECO:0000313" key="1">
    <source>
        <dbReference type="EMBL" id="RJT26907.1"/>
    </source>
</evidence>